<keyword evidence="3" id="KW-1185">Reference proteome</keyword>
<feature type="signal peptide" evidence="1">
    <location>
        <begin position="1"/>
        <end position="16"/>
    </location>
</feature>
<gene>
    <name evidence="2" type="ORF">K7432_007491</name>
</gene>
<evidence type="ECO:0000313" key="2">
    <source>
        <dbReference type="EMBL" id="KAK9711899.1"/>
    </source>
</evidence>
<sequence length="145" mass="16024">MKLQHFLLATLGFVLSEGLLGASKLIHGTPRQSYKGLELLEPKALNIEYKHKIPLVISSEVPLEEPPVCSATQHASTIEIKQVKLNKAQGNIYNFTIISVGELPRSASVSLECEAITKESEPSRVILKQVFVFKHFSDTKKGVNI</sequence>
<keyword evidence="1" id="KW-0732">Signal</keyword>
<name>A0ABR2W0F9_9FUNG</name>
<evidence type="ECO:0000313" key="3">
    <source>
        <dbReference type="Proteomes" id="UP001479436"/>
    </source>
</evidence>
<dbReference type="EMBL" id="JASJQH010007248">
    <property type="protein sequence ID" value="KAK9711899.1"/>
    <property type="molecule type" value="Genomic_DNA"/>
</dbReference>
<reference evidence="2 3" key="1">
    <citation type="submission" date="2023-04" db="EMBL/GenBank/DDBJ databases">
        <title>Genome of Basidiobolus ranarum AG-B5.</title>
        <authorList>
            <person name="Stajich J.E."/>
            <person name="Carter-House D."/>
            <person name="Gryganskyi A."/>
        </authorList>
    </citation>
    <scope>NUCLEOTIDE SEQUENCE [LARGE SCALE GENOMIC DNA]</scope>
    <source>
        <strain evidence="2 3">AG-B5</strain>
    </source>
</reference>
<dbReference type="Proteomes" id="UP001479436">
    <property type="component" value="Unassembled WGS sequence"/>
</dbReference>
<proteinExistence type="predicted"/>
<comment type="caution">
    <text evidence="2">The sequence shown here is derived from an EMBL/GenBank/DDBJ whole genome shotgun (WGS) entry which is preliminary data.</text>
</comment>
<organism evidence="2 3">
    <name type="scientific">Basidiobolus ranarum</name>
    <dbReference type="NCBI Taxonomy" id="34480"/>
    <lineage>
        <taxon>Eukaryota</taxon>
        <taxon>Fungi</taxon>
        <taxon>Fungi incertae sedis</taxon>
        <taxon>Zoopagomycota</taxon>
        <taxon>Entomophthoromycotina</taxon>
        <taxon>Basidiobolomycetes</taxon>
        <taxon>Basidiobolales</taxon>
        <taxon>Basidiobolaceae</taxon>
        <taxon>Basidiobolus</taxon>
    </lineage>
</organism>
<evidence type="ECO:0000256" key="1">
    <source>
        <dbReference type="SAM" id="SignalP"/>
    </source>
</evidence>
<protein>
    <submittedName>
        <fullName evidence="2">Uncharacterized protein</fullName>
    </submittedName>
</protein>
<accession>A0ABR2W0F9</accession>
<feature type="chain" id="PRO_5047404101" evidence="1">
    <location>
        <begin position="17"/>
        <end position="145"/>
    </location>
</feature>